<reference evidence="1" key="1">
    <citation type="submission" date="2018-05" db="EMBL/GenBank/DDBJ databases">
        <authorList>
            <person name="Lanie J.A."/>
            <person name="Ng W.-L."/>
            <person name="Kazmierczak K.M."/>
            <person name="Andrzejewski T.M."/>
            <person name="Davidsen T.M."/>
            <person name="Wayne K.J."/>
            <person name="Tettelin H."/>
            <person name="Glass J.I."/>
            <person name="Rusch D."/>
            <person name="Podicherti R."/>
            <person name="Tsui H.-C.T."/>
            <person name="Winkler M.E."/>
        </authorList>
    </citation>
    <scope>NUCLEOTIDE SEQUENCE</scope>
</reference>
<gene>
    <name evidence="1" type="ORF">METZ01_LOCUS444463</name>
</gene>
<sequence length="43" mass="5070">QGIMILFRWSLILATIREPQLPKPPQVHFLLLADLPFCVHRNF</sequence>
<organism evidence="1">
    <name type="scientific">marine metagenome</name>
    <dbReference type="NCBI Taxonomy" id="408172"/>
    <lineage>
        <taxon>unclassified sequences</taxon>
        <taxon>metagenomes</taxon>
        <taxon>ecological metagenomes</taxon>
    </lineage>
</organism>
<accession>A0A382Z8U6</accession>
<dbReference type="EMBL" id="UINC01181760">
    <property type="protein sequence ID" value="SVD91609.1"/>
    <property type="molecule type" value="Genomic_DNA"/>
</dbReference>
<feature type="non-terminal residue" evidence="1">
    <location>
        <position position="1"/>
    </location>
</feature>
<proteinExistence type="predicted"/>
<protein>
    <submittedName>
        <fullName evidence="1">Uncharacterized protein</fullName>
    </submittedName>
</protein>
<name>A0A382Z8U6_9ZZZZ</name>
<evidence type="ECO:0000313" key="1">
    <source>
        <dbReference type="EMBL" id="SVD91609.1"/>
    </source>
</evidence>
<dbReference type="AlphaFoldDB" id="A0A382Z8U6"/>
<feature type="non-terminal residue" evidence="1">
    <location>
        <position position="43"/>
    </location>
</feature>